<comment type="similarity">
    <text evidence="2 7">Belongs to the Casparian strip membrane proteins (CASP) family.</text>
</comment>
<comment type="subunit">
    <text evidence="7">Homodimer and heterodimers.</text>
</comment>
<evidence type="ECO:0000256" key="7">
    <source>
        <dbReference type="RuleBase" id="RU361233"/>
    </source>
</evidence>
<keyword evidence="5 7" id="KW-1133">Transmembrane helix</keyword>
<comment type="subcellular location">
    <subcellularLocation>
        <location evidence="1 7">Cell membrane</location>
        <topology evidence="1 7">Multi-pass membrane protein</topology>
    </subcellularLocation>
</comment>
<dbReference type="InterPro" id="IPR006702">
    <property type="entry name" value="CASP_dom"/>
</dbReference>
<evidence type="ECO:0000313" key="10">
    <source>
        <dbReference type="Proteomes" id="UP000447434"/>
    </source>
</evidence>
<evidence type="ECO:0000259" key="8">
    <source>
        <dbReference type="Pfam" id="PF04535"/>
    </source>
</evidence>
<keyword evidence="10" id="KW-1185">Reference proteome</keyword>
<keyword evidence="4 7" id="KW-0812">Transmembrane</keyword>
<keyword evidence="6 7" id="KW-0472">Membrane</keyword>
<evidence type="ECO:0000256" key="5">
    <source>
        <dbReference type="ARBA" id="ARBA00022989"/>
    </source>
</evidence>
<proteinExistence type="inferred from homology"/>
<feature type="domain" description="Casparian strip membrane protein" evidence="8">
    <location>
        <begin position="6"/>
        <end position="79"/>
    </location>
</feature>
<evidence type="ECO:0000256" key="6">
    <source>
        <dbReference type="ARBA" id="ARBA00023136"/>
    </source>
</evidence>
<evidence type="ECO:0000313" key="9">
    <source>
        <dbReference type="EMBL" id="KAE9609847.1"/>
    </source>
</evidence>
<dbReference type="Pfam" id="PF04535">
    <property type="entry name" value="CASP_dom"/>
    <property type="match status" value="1"/>
</dbReference>
<keyword evidence="3 7" id="KW-1003">Cell membrane</keyword>
<comment type="caution">
    <text evidence="9">The sequence shown here is derived from an EMBL/GenBank/DDBJ whole genome shotgun (WGS) entry which is preliminary data.</text>
</comment>
<sequence length="99" mass="11205">MEFRMARGEVYLRISTILVLVLAACLIAFDTETKVIVLTIEKKVTYKDVNALKILVYITSLAAGYNMLQLCKQAYSGSNFRGSYISIKAWLGFPSCWIR</sequence>
<evidence type="ECO:0000256" key="2">
    <source>
        <dbReference type="ARBA" id="ARBA00007651"/>
    </source>
</evidence>
<protein>
    <recommendedName>
        <fullName evidence="7">CASP-like protein</fullName>
    </recommendedName>
</protein>
<organism evidence="9 10">
    <name type="scientific">Lupinus albus</name>
    <name type="common">White lupine</name>
    <name type="synonym">Lupinus termis</name>
    <dbReference type="NCBI Taxonomy" id="3870"/>
    <lineage>
        <taxon>Eukaryota</taxon>
        <taxon>Viridiplantae</taxon>
        <taxon>Streptophyta</taxon>
        <taxon>Embryophyta</taxon>
        <taxon>Tracheophyta</taxon>
        <taxon>Spermatophyta</taxon>
        <taxon>Magnoliopsida</taxon>
        <taxon>eudicotyledons</taxon>
        <taxon>Gunneridae</taxon>
        <taxon>Pentapetalae</taxon>
        <taxon>rosids</taxon>
        <taxon>fabids</taxon>
        <taxon>Fabales</taxon>
        <taxon>Fabaceae</taxon>
        <taxon>Papilionoideae</taxon>
        <taxon>50 kb inversion clade</taxon>
        <taxon>genistoids sensu lato</taxon>
        <taxon>core genistoids</taxon>
        <taxon>Genisteae</taxon>
        <taxon>Lupinus</taxon>
    </lineage>
</organism>
<dbReference type="OrthoDB" id="689315at2759"/>
<evidence type="ECO:0000256" key="1">
    <source>
        <dbReference type="ARBA" id="ARBA00004651"/>
    </source>
</evidence>
<reference evidence="10" key="1">
    <citation type="journal article" date="2020" name="Nat. Commun.">
        <title>Genome sequence of the cluster root forming white lupin.</title>
        <authorList>
            <person name="Hufnagel B."/>
            <person name="Marques A."/>
            <person name="Soriano A."/>
            <person name="Marques L."/>
            <person name="Divol F."/>
            <person name="Doumas P."/>
            <person name="Sallet E."/>
            <person name="Mancinotti D."/>
            <person name="Carrere S."/>
            <person name="Marande W."/>
            <person name="Arribat S."/>
            <person name="Keller J."/>
            <person name="Huneau C."/>
            <person name="Blein T."/>
            <person name="Aime D."/>
            <person name="Laguerre M."/>
            <person name="Taylor J."/>
            <person name="Schubert V."/>
            <person name="Nelson M."/>
            <person name="Geu-Flores F."/>
            <person name="Crespi M."/>
            <person name="Gallardo-Guerrero K."/>
            <person name="Delaux P.-M."/>
            <person name="Salse J."/>
            <person name="Berges H."/>
            <person name="Guyot R."/>
            <person name="Gouzy J."/>
            <person name="Peret B."/>
        </authorList>
    </citation>
    <scope>NUCLEOTIDE SEQUENCE [LARGE SCALE GENOMIC DNA]</scope>
    <source>
        <strain evidence="10">cv. Amiga</strain>
    </source>
</reference>
<gene>
    <name evidence="9" type="ORF">Lalb_Chr07g0180361</name>
</gene>
<feature type="transmembrane region" description="Helical" evidence="7">
    <location>
        <begin position="49"/>
        <end position="68"/>
    </location>
</feature>
<dbReference type="Proteomes" id="UP000447434">
    <property type="component" value="Chromosome 7"/>
</dbReference>
<name>A0A6A4Q7C2_LUPAL</name>
<dbReference type="GO" id="GO:0005886">
    <property type="term" value="C:plasma membrane"/>
    <property type="evidence" value="ECO:0007669"/>
    <property type="project" value="UniProtKB-SubCell"/>
</dbReference>
<comment type="caution">
    <text evidence="7">Lacks conserved residue(s) required for the propagation of feature annotation.</text>
</comment>
<dbReference type="AlphaFoldDB" id="A0A6A4Q7C2"/>
<evidence type="ECO:0000256" key="3">
    <source>
        <dbReference type="ARBA" id="ARBA00022475"/>
    </source>
</evidence>
<evidence type="ECO:0000256" key="4">
    <source>
        <dbReference type="ARBA" id="ARBA00022692"/>
    </source>
</evidence>
<feature type="transmembrane region" description="Helical" evidence="7">
    <location>
        <begin position="12"/>
        <end position="29"/>
    </location>
</feature>
<dbReference type="PROSITE" id="PS51257">
    <property type="entry name" value="PROKAR_LIPOPROTEIN"/>
    <property type="match status" value="1"/>
</dbReference>
<dbReference type="EMBL" id="WOCE01000007">
    <property type="protein sequence ID" value="KAE9609847.1"/>
    <property type="molecule type" value="Genomic_DNA"/>
</dbReference>
<accession>A0A6A4Q7C2</accession>